<dbReference type="InterPro" id="IPR050951">
    <property type="entry name" value="Retrovirus_Pol_polyprotein"/>
</dbReference>
<dbReference type="Pfam" id="PF24626">
    <property type="entry name" value="SH3_Tf2-1"/>
    <property type="match status" value="1"/>
</dbReference>
<dbReference type="PROSITE" id="PS50994">
    <property type="entry name" value="INTEGRASE"/>
    <property type="match status" value="1"/>
</dbReference>
<dbReference type="Gramene" id="GBG76102">
    <property type="protein sequence ID" value="GBG76102"/>
    <property type="gene ID" value="CBR_g21761"/>
</dbReference>
<dbReference type="PANTHER" id="PTHR37984:SF5">
    <property type="entry name" value="PROTEIN NYNRIN-LIKE"/>
    <property type="match status" value="1"/>
</dbReference>
<dbReference type="AlphaFoldDB" id="A0A388L1J7"/>
<evidence type="ECO:0000256" key="1">
    <source>
        <dbReference type="SAM" id="MobiDB-lite"/>
    </source>
</evidence>
<dbReference type="OrthoDB" id="115435at2759"/>
<proteinExistence type="predicted"/>
<dbReference type="InterPro" id="IPR036397">
    <property type="entry name" value="RNaseH_sf"/>
</dbReference>
<evidence type="ECO:0000313" key="3">
    <source>
        <dbReference type="EMBL" id="GBG76102.1"/>
    </source>
</evidence>
<keyword evidence="4" id="KW-1185">Reference proteome</keyword>
<evidence type="ECO:0000313" key="4">
    <source>
        <dbReference type="Proteomes" id="UP000265515"/>
    </source>
</evidence>
<dbReference type="SUPFAM" id="SSF53098">
    <property type="entry name" value="Ribonuclease H-like"/>
    <property type="match status" value="1"/>
</dbReference>
<comment type="caution">
    <text evidence="3">The sequence shown here is derived from an EMBL/GenBank/DDBJ whole genome shotgun (WGS) entry which is preliminary data.</text>
</comment>
<dbReference type="GO" id="GO:0003676">
    <property type="term" value="F:nucleic acid binding"/>
    <property type="evidence" value="ECO:0007669"/>
    <property type="project" value="InterPro"/>
</dbReference>
<evidence type="ECO:0000259" key="2">
    <source>
        <dbReference type="PROSITE" id="PS50994"/>
    </source>
</evidence>
<organism evidence="3 4">
    <name type="scientific">Chara braunii</name>
    <name type="common">Braun's stonewort</name>
    <dbReference type="NCBI Taxonomy" id="69332"/>
    <lineage>
        <taxon>Eukaryota</taxon>
        <taxon>Viridiplantae</taxon>
        <taxon>Streptophyta</taxon>
        <taxon>Charophyceae</taxon>
        <taxon>Charales</taxon>
        <taxon>Characeae</taxon>
        <taxon>Chara</taxon>
    </lineage>
</organism>
<dbReference type="InterPro" id="IPR056924">
    <property type="entry name" value="SH3_Tf2-1"/>
</dbReference>
<dbReference type="PANTHER" id="PTHR37984">
    <property type="entry name" value="PROTEIN CBG26694"/>
    <property type="match status" value="1"/>
</dbReference>
<gene>
    <name evidence="3" type="ORF">CBR_g21761</name>
</gene>
<dbReference type="GO" id="GO:0015074">
    <property type="term" value="P:DNA integration"/>
    <property type="evidence" value="ECO:0007669"/>
    <property type="project" value="InterPro"/>
</dbReference>
<dbReference type="Gene3D" id="3.30.420.10">
    <property type="entry name" value="Ribonuclease H-like superfamily/Ribonuclease H"/>
    <property type="match status" value="1"/>
</dbReference>
<feature type="domain" description="Integrase catalytic" evidence="2">
    <location>
        <begin position="279"/>
        <end position="369"/>
    </location>
</feature>
<accession>A0A388L1J7</accession>
<sequence>MYSQPPLQVAATGQPAVSQPAQPQQQLVQQPGPQGPQPGVGQVPGQSHWVPKTAIASPKPFTGDKRGEDLDTCLRSMPVYVKCKLTLPHEEVLVAASYLEGSAARWSSGLVQLQGYGHDFRAWAVNQKLEDFLKLVEERWHDPQEAQKATAAILTLNNRQFKSVREATDAVECLICVPGVRYDPQVLLTAYLRCFPLPLRNQLAGEANINMHSFPSFNKKALDLEAKIGHGHTPTTDGRKKALPPNSKAKSRIMFIDNDGSTIELEDDFQAGAGSEAGSVEVSGGGTVAAFVQKAAEQGTQLQMTSGNHPEANGQAEQMNGAVQHLLRHYIKPNQVDWDEKLALIASLYNNAVHSATGVSPNSLLLAFTPRLPLDFLLPENQPTAAPGTLEFAYRYNHMQLAVEHMHKAQTAMIESENKHRRPSMFQVGDRVWVKASEQGQEHGISRKLMPQYFGPWEVLDVVGNEPDGPSHVIRIPGHLRTYPVFHASKLAPSEETDQFPTGRLMLAPTMDGEVDIDDIVDHREMLVPRLTGRGRPPKPMLQYEKLLQKRKCQIQ</sequence>
<name>A0A388L1J7_CHABU</name>
<protein>
    <recommendedName>
        <fullName evidence="2">Integrase catalytic domain-containing protein</fullName>
    </recommendedName>
</protein>
<dbReference type="EMBL" id="BFEA01000237">
    <property type="protein sequence ID" value="GBG76102.1"/>
    <property type="molecule type" value="Genomic_DNA"/>
</dbReference>
<feature type="region of interest" description="Disordered" evidence="1">
    <location>
        <begin position="1"/>
        <end position="47"/>
    </location>
</feature>
<reference evidence="3 4" key="1">
    <citation type="journal article" date="2018" name="Cell">
        <title>The Chara Genome: Secondary Complexity and Implications for Plant Terrestrialization.</title>
        <authorList>
            <person name="Nishiyama T."/>
            <person name="Sakayama H."/>
            <person name="Vries J.D."/>
            <person name="Buschmann H."/>
            <person name="Saint-Marcoux D."/>
            <person name="Ullrich K.K."/>
            <person name="Haas F.B."/>
            <person name="Vanderstraeten L."/>
            <person name="Becker D."/>
            <person name="Lang D."/>
            <person name="Vosolsobe S."/>
            <person name="Rombauts S."/>
            <person name="Wilhelmsson P.K.I."/>
            <person name="Janitza P."/>
            <person name="Kern R."/>
            <person name="Heyl A."/>
            <person name="Rumpler F."/>
            <person name="Villalobos L.I.A.C."/>
            <person name="Clay J.M."/>
            <person name="Skokan R."/>
            <person name="Toyoda A."/>
            <person name="Suzuki Y."/>
            <person name="Kagoshima H."/>
            <person name="Schijlen E."/>
            <person name="Tajeshwar N."/>
            <person name="Catarino B."/>
            <person name="Hetherington A.J."/>
            <person name="Saltykova A."/>
            <person name="Bonnot C."/>
            <person name="Breuninger H."/>
            <person name="Symeonidi A."/>
            <person name="Radhakrishnan G.V."/>
            <person name="Van Nieuwerburgh F."/>
            <person name="Deforce D."/>
            <person name="Chang C."/>
            <person name="Karol K.G."/>
            <person name="Hedrich R."/>
            <person name="Ulvskov P."/>
            <person name="Glockner G."/>
            <person name="Delwiche C.F."/>
            <person name="Petrasek J."/>
            <person name="Van de Peer Y."/>
            <person name="Friml J."/>
            <person name="Beilby M."/>
            <person name="Dolan L."/>
            <person name="Kohara Y."/>
            <person name="Sugano S."/>
            <person name="Fujiyama A."/>
            <person name="Delaux P.-M."/>
            <person name="Quint M."/>
            <person name="TheiBen G."/>
            <person name="Hagemann M."/>
            <person name="Harholt J."/>
            <person name="Dunand C."/>
            <person name="Zachgo S."/>
            <person name="Langdale J."/>
            <person name="Maumus F."/>
            <person name="Straeten D.V.D."/>
            <person name="Gould S.B."/>
            <person name="Rensing S.A."/>
        </authorList>
    </citation>
    <scope>NUCLEOTIDE SEQUENCE [LARGE SCALE GENOMIC DNA]</scope>
    <source>
        <strain evidence="3 4">S276</strain>
    </source>
</reference>
<dbReference type="Proteomes" id="UP000265515">
    <property type="component" value="Unassembled WGS sequence"/>
</dbReference>
<feature type="compositionally biased region" description="Low complexity" evidence="1">
    <location>
        <begin position="13"/>
        <end position="47"/>
    </location>
</feature>
<dbReference type="InterPro" id="IPR012337">
    <property type="entry name" value="RNaseH-like_sf"/>
</dbReference>
<dbReference type="InterPro" id="IPR001584">
    <property type="entry name" value="Integrase_cat-core"/>
</dbReference>